<dbReference type="InterPro" id="IPR038721">
    <property type="entry name" value="IS701-like_DDE_dom"/>
</dbReference>
<sequence>MTTNPDAVAAGATVAYERWPVCFEDLMDRIAACFGRRETRLTCRNMVEAVLTVTESANCWTLAEEIGHRGPHVLHHFLSRARWNHDAVRERVAAWAVEQLGEQQVVLVVDETGDEKSSTDAVGAARQYSGALGSCISISARWMSAGARLEYECPSIPQRSRCWPTGQVRSDPAALG</sequence>
<dbReference type="Proteomes" id="UP001603978">
    <property type="component" value="Unassembled WGS sequence"/>
</dbReference>
<keyword evidence="3" id="KW-1185">Reference proteome</keyword>
<dbReference type="PANTHER" id="PTHR33627">
    <property type="entry name" value="TRANSPOSASE"/>
    <property type="match status" value="1"/>
</dbReference>
<proteinExistence type="predicted"/>
<evidence type="ECO:0000313" key="2">
    <source>
        <dbReference type="EMBL" id="MFG1708674.1"/>
    </source>
</evidence>
<dbReference type="RefSeq" id="WP_393172901.1">
    <property type="nucleotide sequence ID" value="NZ_JBICRM010000029.1"/>
</dbReference>
<evidence type="ECO:0000259" key="1">
    <source>
        <dbReference type="Pfam" id="PF13546"/>
    </source>
</evidence>
<name>A0ABW7ANL9_9ACTN</name>
<accession>A0ABW7ANL9</accession>
<organism evidence="2 3">
    <name type="scientific">Nonomuraea marmarensis</name>
    <dbReference type="NCBI Taxonomy" id="3351344"/>
    <lineage>
        <taxon>Bacteria</taxon>
        <taxon>Bacillati</taxon>
        <taxon>Actinomycetota</taxon>
        <taxon>Actinomycetes</taxon>
        <taxon>Streptosporangiales</taxon>
        <taxon>Streptosporangiaceae</taxon>
        <taxon>Nonomuraea</taxon>
    </lineage>
</organism>
<reference evidence="2 3" key="1">
    <citation type="submission" date="2024-10" db="EMBL/GenBank/DDBJ databases">
        <authorList>
            <person name="Topkara A.R."/>
            <person name="Saygin H."/>
        </authorList>
    </citation>
    <scope>NUCLEOTIDE SEQUENCE [LARGE SCALE GENOMIC DNA]</scope>
    <source>
        <strain evidence="2 3">M3C6</strain>
    </source>
</reference>
<feature type="domain" description="Transposase IS701-like DDE" evidence="1">
    <location>
        <begin position="31"/>
        <end position="134"/>
    </location>
</feature>
<gene>
    <name evidence="2" type="ORF">ACFLIM_36305</name>
</gene>
<dbReference type="EMBL" id="JBICRM010000029">
    <property type="protein sequence ID" value="MFG1708674.1"/>
    <property type="molecule type" value="Genomic_DNA"/>
</dbReference>
<evidence type="ECO:0000313" key="3">
    <source>
        <dbReference type="Proteomes" id="UP001603978"/>
    </source>
</evidence>
<protein>
    <submittedName>
        <fullName evidence="2">Transposase</fullName>
    </submittedName>
</protein>
<comment type="caution">
    <text evidence="2">The sequence shown here is derived from an EMBL/GenBank/DDBJ whole genome shotgun (WGS) entry which is preliminary data.</text>
</comment>
<dbReference type="PANTHER" id="PTHR33627:SF1">
    <property type="entry name" value="TRANSPOSASE"/>
    <property type="match status" value="1"/>
</dbReference>
<dbReference type="InterPro" id="IPR039365">
    <property type="entry name" value="IS701-like"/>
</dbReference>
<dbReference type="Pfam" id="PF13546">
    <property type="entry name" value="DDE_5"/>
    <property type="match status" value="1"/>
</dbReference>